<dbReference type="InterPro" id="IPR042100">
    <property type="entry name" value="Bug_dom1"/>
</dbReference>
<dbReference type="SUPFAM" id="SSF53850">
    <property type="entry name" value="Periplasmic binding protein-like II"/>
    <property type="match status" value="1"/>
</dbReference>
<dbReference type="Gene3D" id="3.40.190.10">
    <property type="entry name" value="Periplasmic binding protein-like II"/>
    <property type="match status" value="1"/>
</dbReference>
<evidence type="ECO:0000256" key="1">
    <source>
        <dbReference type="ARBA" id="ARBA00006987"/>
    </source>
</evidence>
<evidence type="ECO:0000313" key="3">
    <source>
        <dbReference type="Proteomes" id="UP000515240"/>
    </source>
</evidence>
<dbReference type="PANTHER" id="PTHR42928:SF5">
    <property type="entry name" value="BLR1237 PROTEIN"/>
    <property type="match status" value="1"/>
</dbReference>
<evidence type="ECO:0000313" key="2">
    <source>
        <dbReference type="EMBL" id="QMV74618.1"/>
    </source>
</evidence>
<sequence>MSHPYPSEFPVNDLSNALSRRRSLKVAIAASGVLFGVLVPGLAAAQTWPTRSLTIVVPFPAGGGTDMVIRGIQPQLQKELGQPVVIDNRAGAGGTIGSAYVAKATPDGYTAGLVTTSTHAVSVSVYPNLPYNPQRDFVYAGFIGTSPYVLATNASVKSSDVKSLVANLQKNPQRYSFASVGAGTVSHLLGEQFKAYAGVPLVHVPYRGAAPAYTDLLGDQVQLMFDNPTGLAPYIKSGKLTAVATTAHNALLTGIPTFQEQGIPNFTQSLWYGVAFPKGTPSPIVERFNQALNKILTDRAVAADFASKGINVRPSTPAELQATVVADIPYWGRIAQAVGAKID</sequence>
<comment type="similarity">
    <text evidence="1">Belongs to the UPF0065 (bug) family.</text>
</comment>
<dbReference type="InterPro" id="IPR005064">
    <property type="entry name" value="BUG"/>
</dbReference>
<proteinExistence type="inferred from homology"/>
<dbReference type="InterPro" id="IPR006311">
    <property type="entry name" value="TAT_signal"/>
</dbReference>
<gene>
    <name evidence="2" type="ORF">HS961_18245</name>
</gene>
<dbReference type="Gene3D" id="3.40.190.150">
    <property type="entry name" value="Bordetella uptake gene, domain 1"/>
    <property type="match status" value="1"/>
</dbReference>
<dbReference type="EMBL" id="CP058554">
    <property type="protein sequence ID" value="QMV74618.1"/>
    <property type="molecule type" value="Genomic_DNA"/>
</dbReference>
<protein>
    <submittedName>
        <fullName evidence="2">Tripartite tricarboxylate transporter substrate binding protein</fullName>
    </submittedName>
</protein>
<name>A0A7G5EKU3_9BURK</name>
<dbReference type="PANTHER" id="PTHR42928">
    <property type="entry name" value="TRICARBOXYLATE-BINDING PROTEIN"/>
    <property type="match status" value="1"/>
</dbReference>
<keyword evidence="3" id="KW-1185">Reference proteome</keyword>
<dbReference type="PIRSF" id="PIRSF017082">
    <property type="entry name" value="YflP"/>
    <property type="match status" value="1"/>
</dbReference>
<dbReference type="CDD" id="cd13578">
    <property type="entry name" value="PBP2_Bug27"/>
    <property type="match status" value="1"/>
</dbReference>
<dbReference type="Proteomes" id="UP000515240">
    <property type="component" value="Chromosome"/>
</dbReference>
<organism evidence="2 3">
    <name type="scientific">Comamonas piscis</name>
    <dbReference type="NCBI Taxonomy" id="1562974"/>
    <lineage>
        <taxon>Bacteria</taxon>
        <taxon>Pseudomonadati</taxon>
        <taxon>Pseudomonadota</taxon>
        <taxon>Betaproteobacteria</taxon>
        <taxon>Burkholderiales</taxon>
        <taxon>Comamonadaceae</taxon>
        <taxon>Comamonas</taxon>
    </lineage>
</organism>
<dbReference type="AlphaFoldDB" id="A0A7G5EKU3"/>
<dbReference type="KEGG" id="cpis:HS961_18245"/>
<dbReference type="PROSITE" id="PS51318">
    <property type="entry name" value="TAT"/>
    <property type="match status" value="1"/>
</dbReference>
<reference evidence="2 3" key="1">
    <citation type="journal article" date="2020" name="G3 (Bethesda)">
        <title>CeMbio - The Caenorhabditis elegans Microbiome Resource.</title>
        <authorList>
            <person name="Dirksen P."/>
            <person name="Assie A."/>
            <person name="Zimmermann J."/>
            <person name="Zhang F."/>
            <person name="Tietje A.M."/>
            <person name="Marsh S.A."/>
            <person name="Felix M.A."/>
            <person name="Shapira M."/>
            <person name="Kaleta C."/>
            <person name="Schulenburg H."/>
            <person name="Samuel B."/>
        </authorList>
    </citation>
    <scope>NUCLEOTIDE SEQUENCE [LARGE SCALE GENOMIC DNA]</scope>
    <source>
        <strain evidence="2 3">BIGb0172</strain>
    </source>
</reference>
<dbReference type="Pfam" id="PF03401">
    <property type="entry name" value="TctC"/>
    <property type="match status" value="1"/>
</dbReference>
<accession>A0A7G5EKU3</accession>